<dbReference type="AlphaFoldDB" id="A0A8R1XKJ4"/>
<feature type="region of interest" description="Disordered" evidence="1">
    <location>
        <begin position="109"/>
        <end position="132"/>
    </location>
</feature>
<keyword evidence="3" id="KW-1185">Reference proteome</keyword>
<sequence>MDTSKIVTIKLKTSKVAVIMASCNNYSANNTVIHNNNNIGKNGTEFTTVAATNNSARPPCSSSDVMVDKSLMVPGGTKPSVGALPKRDFHFKRIEIEETPKWFVWPKRNKDNKQTMDDKKMNHDESSRSSANNLISKSENLPNLSIAVPAMPQNITNLASANNSPQQNLMEQHNLNQMILTQSGSDNTTLQPDVKKHRQYDVQYRTVTSVATNTELIDIPSSESNSHIIPNSEPNSYHMRRDDRISESAPSTFQTFKILSISKKTLENSGDDDDLDPTNYVVSNCRQSHSQPIKLLSRPATTSDMIKEVH</sequence>
<evidence type="ECO:0000313" key="2">
    <source>
        <dbReference type="EnsemblMetazoa" id="OVOC10514.1"/>
    </source>
</evidence>
<feature type="compositionally biased region" description="Basic and acidic residues" evidence="1">
    <location>
        <begin position="109"/>
        <end position="127"/>
    </location>
</feature>
<dbReference type="OMA" id="FVWPKRN"/>
<feature type="compositionally biased region" description="Polar residues" evidence="1">
    <location>
        <begin position="221"/>
        <end position="235"/>
    </location>
</feature>
<reference evidence="3" key="1">
    <citation type="submission" date="2013-10" db="EMBL/GenBank/DDBJ databases">
        <title>Genome sequencing of Onchocerca volvulus.</title>
        <authorList>
            <person name="Cotton J."/>
            <person name="Tsai J."/>
            <person name="Stanley E."/>
            <person name="Tracey A."/>
            <person name="Holroyd N."/>
            <person name="Lustigman S."/>
            <person name="Berriman M."/>
        </authorList>
    </citation>
    <scope>NUCLEOTIDE SEQUENCE</scope>
</reference>
<evidence type="ECO:0000256" key="1">
    <source>
        <dbReference type="SAM" id="MobiDB-lite"/>
    </source>
</evidence>
<dbReference type="EnsemblMetazoa" id="OVOC10514.1">
    <property type="protein sequence ID" value="OVOC10514.1"/>
    <property type="gene ID" value="WBGene00247323"/>
</dbReference>
<evidence type="ECO:0000313" key="3">
    <source>
        <dbReference type="Proteomes" id="UP000024404"/>
    </source>
</evidence>
<reference evidence="2" key="2">
    <citation type="submission" date="2022-06" db="UniProtKB">
        <authorList>
            <consortium name="EnsemblMetazoa"/>
        </authorList>
    </citation>
    <scope>IDENTIFICATION</scope>
</reference>
<feature type="region of interest" description="Disordered" evidence="1">
    <location>
        <begin position="221"/>
        <end position="240"/>
    </location>
</feature>
<dbReference type="EMBL" id="CMVM020000343">
    <property type="status" value="NOT_ANNOTATED_CDS"/>
    <property type="molecule type" value="Genomic_DNA"/>
</dbReference>
<organism evidence="2 3">
    <name type="scientific">Onchocerca volvulus</name>
    <dbReference type="NCBI Taxonomy" id="6282"/>
    <lineage>
        <taxon>Eukaryota</taxon>
        <taxon>Metazoa</taxon>
        <taxon>Ecdysozoa</taxon>
        <taxon>Nematoda</taxon>
        <taxon>Chromadorea</taxon>
        <taxon>Rhabditida</taxon>
        <taxon>Spirurina</taxon>
        <taxon>Spiruromorpha</taxon>
        <taxon>Filarioidea</taxon>
        <taxon>Onchocercidae</taxon>
        <taxon>Onchocerca</taxon>
    </lineage>
</organism>
<name>A0A8R1XKJ4_ONCVO</name>
<proteinExistence type="predicted"/>
<protein>
    <submittedName>
        <fullName evidence="2">Uncharacterized protein</fullName>
    </submittedName>
</protein>
<dbReference type="Proteomes" id="UP000024404">
    <property type="component" value="Unassembled WGS sequence"/>
</dbReference>
<accession>A0A8R1XKJ4</accession>